<evidence type="ECO:0000259" key="8">
    <source>
        <dbReference type="PROSITE" id="PS50811"/>
    </source>
</evidence>
<dbReference type="AlphaFoldDB" id="A0A6P5FKF7"/>
<evidence type="ECO:0000256" key="7">
    <source>
        <dbReference type="SAM" id="MobiDB-lite"/>
    </source>
</evidence>
<evidence type="ECO:0000256" key="1">
    <source>
        <dbReference type="ARBA" id="ARBA00004123"/>
    </source>
</evidence>
<dbReference type="PROSITE" id="PS50811">
    <property type="entry name" value="WRKY"/>
    <property type="match status" value="2"/>
</dbReference>
<feature type="domain" description="WRKY" evidence="8">
    <location>
        <begin position="229"/>
        <end position="294"/>
    </location>
</feature>
<dbReference type="SMART" id="SM00774">
    <property type="entry name" value="WRKY"/>
    <property type="match status" value="2"/>
</dbReference>
<dbReference type="RefSeq" id="XP_020096434.1">
    <property type="nucleotide sequence ID" value="XM_020240845.1"/>
</dbReference>
<keyword evidence="3" id="KW-0805">Transcription regulation</keyword>
<proteinExistence type="predicted"/>
<evidence type="ECO:0000313" key="9">
    <source>
        <dbReference type="Proteomes" id="UP000515123"/>
    </source>
</evidence>
<feature type="compositionally biased region" description="Basic and acidic residues" evidence="7">
    <location>
        <begin position="152"/>
        <end position="169"/>
    </location>
</feature>
<reference evidence="10" key="2">
    <citation type="submission" date="2025-08" db="UniProtKB">
        <authorList>
            <consortium name="RefSeq"/>
        </authorList>
    </citation>
    <scope>IDENTIFICATION</scope>
    <source>
        <tissue evidence="10">Leaf</tissue>
    </source>
</reference>
<keyword evidence="4" id="KW-0238">DNA-binding</keyword>
<keyword evidence="2" id="KW-0677">Repeat</keyword>
<evidence type="ECO:0000256" key="2">
    <source>
        <dbReference type="ARBA" id="ARBA00022737"/>
    </source>
</evidence>
<organism evidence="9 10">
    <name type="scientific">Ananas comosus</name>
    <name type="common">Pineapple</name>
    <name type="synonym">Ananas ananas</name>
    <dbReference type="NCBI Taxonomy" id="4615"/>
    <lineage>
        <taxon>Eukaryota</taxon>
        <taxon>Viridiplantae</taxon>
        <taxon>Streptophyta</taxon>
        <taxon>Embryophyta</taxon>
        <taxon>Tracheophyta</taxon>
        <taxon>Spermatophyta</taxon>
        <taxon>Magnoliopsida</taxon>
        <taxon>Liliopsida</taxon>
        <taxon>Poales</taxon>
        <taxon>Bromeliaceae</taxon>
        <taxon>Bromelioideae</taxon>
        <taxon>Ananas</taxon>
    </lineage>
</organism>
<dbReference type="Proteomes" id="UP000515123">
    <property type="component" value="Linkage group 9"/>
</dbReference>
<feature type="compositionally biased region" description="Basic and acidic residues" evidence="7">
    <location>
        <begin position="200"/>
        <end position="213"/>
    </location>
</feature>
<name>A0A6P5FKF7_ANACO</name>
<dbReference type="Gene3D" id="2.20.25.80">
    <property type="entry name" value="WRKY domain"/>
    <property type="match status" value="2"/>
</dbReference>
<dbReference type="GO" id="GO:0005634">
    <property type="term" value="C:nucleus"/>
    <property type="evidence" value="ECO:0007669"/>
    <property type="project" value="UniProtKB-SubCell"/>
</dbReference>
<dbReference type="GeneID" id="109715712"/>
<evidence type="ECO:0000256" key="4">
    <source>
        <dbReference type="ARBA" id="ARBA00023125"/>
    </source>
</evidence>
<feature type="domain" description="WRKY" evidence="8">
    <location>
        <begin position="98"/>
        <end position="162"/>
    </location>
</feature>
<feature type="region of interest" description="Disordered" evidence="7">
    <location>
        <begin position="271"/>
        <end position="312"/>
    </location>
</feature>
<protein>
    <submittedName>
        <fullName evidence="10">Probable WRKY transcription factor 58 isoform X1</fullName>
    </submittedName>
</protein>
<feature type="compositionally biased region" description="Basic and acidic residues" evidence="7">
    <location>
        <begin position="274"/>
        <end position="295"/>
    </location>
</feature>
<dbReference type="InterPro" id="IPR036576">
    <property type="entry name" value="WRKY_dom_sf"/>
</dbReference>
<keyword evidence="9" id="KW-1185">Reference proteome</keyword>
<dbReference type="GO" id="GO:0003700">
    <property type="term" value="F:DNA-binding transcription factor activity"/>
    <property type="evidence" value="ECO:0007669"/>
    <property type="project" value="InterPro"/>
</dbReference>
<keyword evidence="6" id="KW-0539">Nucleus</keyword>
<dbReference type="InterPro" id="IPR044810">
    <property type="entry name" value="WRKY_plant"/>
</dbReference>
<accession>A0A6P5FKF7</accession>
<dbReference type="PANTHER" id="PTHR31221">
    <property type="entry name" value="WRKY TRANSCRIPTION FACTOR PROTEIN 1-RELATED"/>
    <property type="match status" value="1"/>
</dbReference>
<dbReference type="FunFam" id="2.20.25.80:FF:000006">
    <property type="entry name" value="WRKY transcription factor"/>
    <property type="match status" value="2"/>
</dbReference>
<dbReference type="GO" id="GO:0043565">
    <property type="term" value="F:sequence-specific DNA binding"/>
    <property type="evidence" value="ECO:0007669"/>
    <property type="project" value="InterPro"/>
</dbReference>
<dbReference type="PANTHER" id="PTHR31221:SF343">
    <property type="entry name" value="WRKY TRANSCRIPTION FACTOR 4-RELATED"/>
    <property type="match status" value="1"/>
</dbReference>
<reference evidence="9" key="1">
    <citation type="journal article" date="2015" name="Nat. Genet.">
        <title>The pineapple genome and the evolution of CAM photosynthesis.</title>
        <authorList>
            <person name="Ming R."/>
            <person name="VanBuren R."/>
            <person name="Wai C.M."/>
            <person name="Tang H."/>
            <person name="Schatz M.C."/>
            <person name="Bowers J.E."/>
            <person name="Lyons E."/>
            <person name="Wang M.L."/>
            <person name="Chen J."/>
            <person name="Biggers E."/>
            <person name="Zhang J."/>
            <person name="Huang L."/>
            <person name="Zhang L."/>
            <person name="Miao W."/>
            <person name="Zhang J."/>
            <person name="Ye Z."/>
            <person name="Miao C."/>
            <person name="Lin Z."/>
            <person name="Wang H."/>
            <person name="Zhou H."/>
            <person name="Yim W.C."/>
            <person name="Priest H.D."/>
            <person name="Zheng C."/>
            <person name="Woodhouse M."/>
            <person name="Edger P.P."/>
            <person name="Guyot R."/>
            <person name="Guo H.B."/>
            <person name="Guo H."/>
            <person name="Zheng G."/>
            <person name="Singh R."/>
            <person name="Sharma A."/>
            <person name="Min X."/>
            <person name="Zheng Y."/>
            <person name="Lee H."/>
            <person name="Gurtowski J."/>
            <person name="Sedlazeck F.J."/>
            <person name="Harkess A."/>
            <person name="McKain M.R."/>
            <person name="Liao Z."/>
            <person name="Fang J."/>
            <person name="Liu J."/>
            <person name="Zhang X."/>
            <person name="Zhang Q."/>
            <person name="Hu W."/>
            <person name="Qin Y."/>
            <person name="Wang K."/>
            <person name="Chen L.Y."/>
            <person name="Shirley N."/>
            <person name="Lin Y.R."/>
            <person name="Liu L.Y."/>
            <person name="Hernandez A.G."/>
            <person name="Wright C.L."/>
            <person name="Bulone V."/>
            <person name="Tuskan G.A."/>
            <person name="Heath K."/>
            <person name="Zee F."/>
            <person name="Moore P.H."/>
            <person name="Sunkar R."/>
            <person name="Leebens-Mack J.H."/>
            <person name="Mockler T."/>
            <person name="Bennetzen J.L."/>
            <person name="Freeling M."/>
            <person name="Sankoff D."/>
            <person name="Paterson A.H."/>
            <person name="Zhu X."/>
            <person name="Yang X."/>
            <person name="Smith J.A."/>
            <person name="Cushman J.C."/>
            <person name="Paull R.E."/>
            <person name="Yu Q."/>
        </authorList>
    </citation>
    <scope>NUCLEOTIDE SEQUENCE [LARGE SCALE GENOMIC DNA]</scope>
    <source>
        <strain evidence="9">cv. F153</strain>
    </source>
</reference>
<evidence type="ECO:0000256" key="5">
    <source>
        <dbReference type="ARBA" id="ARBA00023163"/>
    </source>
</evidence>
<dbReference type="OrthoDB" id="2021103at2759"/>
<feature type="region of interest" description="Disordered" evidence="7">
    <location>
        <begin position="152"/>
        <end position="221"/>
    </location>
</feature>
<comment type="subcellular location">
    <subcellularLocation>
        <location evidence="1">Nucleus</location>
    </subcellularLocation>
</comment>
<sequence>MSSPSRPQLPTMMHAPTMLRTFHYGVITSAKPDSCAYLQPAYQSSLPQQILNPFLQPTPRIAGAPSLNYELLFHESGGAFEPVGDPYSDKTSQMSNLAVEKPPGDGYNWRKYGQKQVKGGEFPHSYYKCTAAKCDVKKQVERSFDGNIKEIIYKGEHNHQPSQNRRGEEGGYDDDDTESKFENSSVSNDEDEDGTAINEGDSKSSPKINRDTESVESTSQRMLVLQTISETDLLDDGHKWRKYGQKYVKGNNHPRSYYKCTNVGCNVRKRVERSKKDPKAALTTYEDKHNHDVPKARSTSHNTVSAEPASDN</sequence>
<evidence type="ECO:0000256" key="3">
    <source>
        <dbReference type="ARBA" id="ARBA00023015"/>
    </source>
</evidence>
<keyword evidence="5" id="KW-0804">Transcription</keyword>
<evidence type="ECO:0000313" key="10">
    <source>
        <dbReference type="RefSeq" id="XP_020096434.1"/>
    </source>
</evidence>
<evidence type="ECO:0000256" key="6">
    <source>
        <dbReference type="ARBA" id="ARBA00023242"/>
    </source>
</evidence>
<gene>
    <name evidence="10" type="primary">LOC109715712</name>
</gene>
<dbReference type="Pfam" id="PF03106">
    <property type="entry name" value="WRKY"/>
    <property type="match status" value="2"/>
</dbReference>
<feature type="compositionally biased region" description="Polar residues" evidence="7">
    <location>
        <begin position="297"/>
        <end position="312"/>
    </location>
</feature>
<dbReference type="SUPFAM" id="SSF118290">
    <property type="entry name" value="WRKY DNA-binding domain"/>
    <property type="match status" value="2"/>
</dbReference>
<dbReference type="InterPro" id="IPR003657">
    <property type="entry name" value="WRKY_dom"/>
</dbReference>